<reference evidence="5 8" key="2">
    <citation type="submission" date="2018-11" db="EMBL/GenBank/DDBJ databases">
        <title>Complete genome sequence of Leptospira kmetyi isolate LS 001/16 from soil sample associated with a leptospirosis patient in Kelantan.</title>
        <authorList>
            <person name="Muhammad Yusoff F."/>
            <person name="Muhammad Yusoff S."/>
            <person name="Ahmad M.N."/>
            <person name="Yusof N.Y."/>
            <person name="Aziah I."/>
        </authorList>
    </citation>
    <scope>NUCLEOTIDE SEQUENCE [LARGE SCALE GENOMIC DNA]</scope>
    <source>
        <strain evidence="5 8">LS 001/16</strain>
    </source>
</reference>
<dbReference type="EMBL" id="CP033614">
    <property type="protein sequence ID" value="AYV55578.1"/>
    <property type="molecule type" value="Genomic_DNA"/>
</dbReference>
<feature type="domain" description="Endonuclease GajA/Old nuclease/RecF-like AAA" evidence="3">
    <location>
        <begin position="1"/>
        <end position="324"/>
    </location>
</feature>
<dbReference type="Pfam" id="PF13304">
    <property type="entry name" value="AAA_21"/>
    <property type="match status" value="1"/>
</dbReference>
<keyword evidence="2" id="KW-0472">Membrane</keyword>
<dbReference type="InterPro" id="IPR027417">
    <property type="entry name" value="P-loop_NTPase"/>
</dbReference>
<dbReference type="PANTHER" id="PTHR32182:SF0">
    <property type="entry name" value="DNA REPLICATION AND REPAIR PROTEIN RECF"/>
    <property type="match status" value="1"/>
</dbReference>
<evidence type="ECO:0000256" key="1">
    <source>
        <dbReference type="SAM" id="Coils"/>
    </source>
</evidence>
<evidence type="ECO:0000313" key="7">
    <source>
        <dbReference type="Proteomes" id="UP000231919"/>
    </source>
</evidence>
<feature type="transmembrane region" description="Helical" evidence="2">
    <location>
        <begin position="335"/>
        <end position="357"/>
    </location>
</feature>
<sequence length="771" mass="88281">MISKILLGKFGKFENKEFDLSDSVTVFQGKNESGKTTIFDALRLAIGSKFLTASQEPKKSILARYGEKSPEGYRIVGEVPDLSKDAAPQYVHCISLREGELEFAFNNDKFIKPDFLRSKLLNNGVNLEGIGGSFKKIHSPKTGSKDANAFETLKKDISEYKIKRVTLIGEIENLHSRNKTNVAKEEKHLKDQNKELEIKNKLAQIEKDSAFDAKIRKKIQLLESLSEIQRLKSLEEWIKKNFLYSKDESSAFESFQKEIDKSQNVISSSETLLKDKQAAIESKKKETEGHQNQLSILQKMKQKAEEWNEKIDKTLREEGFNEEVRTAQADSSKKLLGYILIGFGFLILLGTFVTFLFSKTSALTLLSGALIGTALIIFGILLLLQKKESVSLRYSSEKEKDFVSKISGQWNLTFPEYLIPLMEKTENLRQFFSQKINGYEVKTHQIENLEKEIRNLNGELDPIRNTLKLENEKIAGLQSKRNSWLNDRRAVTIQDYHKYVAEFQAQNKNLKDGLTKILTDHSAKTLEELEVRCKTAISTMEDVPTELPVDPERQFRDGKKKELEKELQSLGEELKNLNTAIRVEDARIQDSLPEKEKDLIRTIQVLSEKELEFSKAESRRKSAKIAQELIEEISKDQSMQFAFVASEIGKEINLLLPKREVSFEGIDKKESIKMKDQAGTFRSIDHLSGGTLATFYLIFKLFLARKTVPENGILLLDEPFVHLDQGRIESALGYLKRFQEETRYQICFFTKQEELAEIIGKYFKNSKKIAL</sequence>
<protein>
    <submittedName>
        <fullName evidence="5">DNA repair protein Rad50</fullName>
    </submittedName>
</protein>
<feature type="domain" description="ATPase AAA-type core" evidence="4">
    <location>
        <begin position="633"/>
        <end position="750"/>
    </location>
</feature>
<dbReference type="PANTHER" id="PTHR32182">
    <property type="entry name" value="DNA REPLICATION AND REPAIR PROTEIN RECF"/>
    <property type="match status" value="1"/>
</dbReference>
<dbReference type="InterPro" id="IPR041685">
    <property type="entry name" value="AAA_GajA/Old/RecF-like"/>
</dbReference>
<feature type="coiled-coil region" evidence="1">
    <location>
        <begin position="560"/>
        <end position="587"/>
    </location>
</feature>
<feature type="coiled-coil region" evidence="1">
    <location>
        <begin position="439"/>
        <end position="466"/>
    </location>
</feature>
<dbReference type="GO" id="GO:0006302">
    <property type="term" value="P:double-strand break repair"/>
    <property type="evidence" value="ECO:0007669"/>
    <property type="project" value="TreeGrafter"/>
</dbReference>
<evidence type="ECO:0000256" key="2">
    <source>
        <dbReference type="SAM" id="Phobius"/>
    </source>
</evidence>
<dbReference type="Gene3D" id="3.40.50.300">
    <property type="entry name" value="P-loop containing nucleotide triphosphate hydrolases"/>
    <property type="match status" value="2"/>
</dbReference>
<accession>A0A2M9XQ06</accession>
<proteinExistence type="predicted"/>
<evidence type="ECO:0000313" key="8">
    <source>
        <dbReference type="Proteomes" id="UP000276407"/>
    </source>
</evidence>
<dbReference type="RefSeq" id="WP_020986483.1">
    <property type="nucleotide sequence ID" value="NZ_CP033614.1"/>
</dbReference>
<reference evidence="6 7" key="1">
    <citation type="submission" date="2017-07" db="EMBL/GenBank/DDBJ databases">
        <title>Leptospira spp. isolated from tropical soils.</title>
        <authorList>
            <person name="Thibeaux R."/>
            <person name="Iraola G."/>
            <person name="Ferres I."/>
            <person name="Bierque E."/>
            <person name="Girault D."/>
            <person name="Soupe-Gilbert M.-E."/>
            <person name="Picardeau M."/>
            <person name="Goarant C."/>
        </authorList>
    </citation>
    <scope>NUCLEOTIDE SEQUENCE [LARGE SCALE GENOMIC DNA]</scope>
    <source>
        <strain evidence="6 7">JW2-C-B1</strain>
    </source>
</reference>
<feature type="transmembrane region" description="Helical" evidence="2">
    <location>
        <begin position="363"/>
        <end position="384"/>
    </location>
</feature>
<keyword evidence="2" id="KW-0812">Transmembrane</keyword>
<feature type="coiled-coil region" evidence="1">
    <location>
        <begin position="179"/>
        <end position="206"/>
    </location>
</feature>
<dbReference type="OrthoDB" id="312458at2"/>
<dbReference type="AlphaFoldDB" id="A0A2M9XQ06"/>
<organism evidence="5 8">
    <name type="scientific">Leptospira kmetyi</name>
    <dbReference type="NCBI Taxonomy" id="408139"/>
    <lineage>
        <taxon>Bacteria</taxon>
        <taxon>Pseudomonadati</taxon>
        <taxon>Spirochaetota</taxon>
        <taxon>Spirochaetia</taxon>
        <taxon>Leptospirales</taxon>
        <taxon>Leptospiraceae</taxon>
        <taxon>Leptospira</taxon>
    </lineage>
</organism>
<dbReference type="EMBL" id="NPDP01000023">
    <property type="protein sequence ID" value="PJZ29337.1"/>
    <property type="molecule type" value="Genomic_DNA"/>
</dbReference>
<evidence type="ECO:0000259" key="3">
    <source>
        <dbReference type="Pfam" id="PF13175"/>
    </source>
</evidence>
<evidence type="ECO:0000313" key="6">
    <source>
        <dbReference type="EMBL" id="PJZ29337.1"/>
    </source>
</evidence>
<name>A0A2M9XQ06_9LEPT</name>
<dbReference type="GO" id="GO:0000731">
    <property type="term" value="P:DNA synthesis involved in DNA repair"/>
    <property type="evidence" value="ECO:0007669"/>
    <property type="project" value="TreeGrafter"/>
</dbReference>
<dbReference type="KEGG" id="lkm:EFP84_08690"/>
<evidence type="ECO:0000313" key="5">
    <source>
        <dbReference type="EMBL" id="AYV55578.1"/>
    </source>
</evidence>
<keyword evidence="7" id="KW-1185">Reference proteome</keyword>
<evidence type="ECO:0000259" key="4">
    <source>
        <dbReference type="Pfam" id="PF13304"/>
    </source>
</evidence>
<keyword evidence="1" id="KW-0175">Coiled coil</keyword>
<dbReference type="SUPFAM" id="SSF52540">
    <property type="entry name" value="P-loop containing nucleoside triphosphate hydrolases"/>
    <property type="match status" value="1"/>
</dbReference>
<dbReference type="Pfam" id="PF13175">
    <property type="entry name" value="AAA_15"/>
    <property type="match status" value="1"/>
</dbReference>
<gene>
    <name evidence="6" type="ORF">CH378_12985</name>
    <name evidence="5" type="ORF">EFP84_08690</name>
</gene>
<keyword evidence="2" id="KW-1133">Transmembrane helix</keyword>
<feature type="coiled-coil region" evidence="1">
    <location>
        <begin position="273"/>
        <end position="317"/>
    </location>
</feature>
<dbReference type="Proteomes" id="UP000231919">
    <property type="component" value="Unassembled WGS sequence"/>
</dbReference>
<dbReference type="Proteomes" id="UP000276407">
    <property type="component" value="Chromosome 1"/>
</dbReference>
<dbReference type="InterPro" id="IPR003959">
    <property type="entry name" value="ATPase_AAA_core"/>
</dbReference>